<evidence type="ECO:0000313" key="2">
    <source>
        <dbReference type="EMBL" id="PJC81275.1"/>
    </source>
</evidence>
<dbReference type="InterPro" id="IPR002915">
    <property type="entry name" value="DeoC/FbaB/LacD_aldolase"/>
</dbReference>
<sequence length="253" mass="27786">MKNLKQKRLNKILNPKDRRTVILPLDHGISDGPIAGLIDMRNTLKKAIEGGVDTIIIHKGIYKIYRDLLIKKPVMIHISASTMFGEPLRKVIVTRPSEVIALGAIGVSIHINLANEFEHEMIRDLGIISGECEELGLPLLAMIYPRNRINNKIVTFTDVEHVKHAARLGAELGADIVKVPYTGDSKSFSEVVRGCPIPVVIAGGAKGDEKTMLKSIDDCIKVGAAGVSVGRNVFQHEDMVGMIKKVRKIVHQP</sequence>
<dbReference type="PANTHER" id="PTHR47916:SF1">
    <property type="entry name" value="3-HYDROXY-5-PHOSPHONOOXYPENTANE-2,4-DIONE THIOLASE"/>
    <property type="match status" value="1"/>
</dbReference>
<protein>
    <submittedName>
        <fullName evidence="2">Fructose-bisphosphate aldolase</fullName>
        <ecNumber evidence="2">4.1.2.13</ecNumber>
    </submittedName>
</protein>
<dbReference type="Proteomes" id="UP000229370">
    <property type="component" value="Unassembled WGS sequence"/>
</dbReference>
<name>A0A2M8GL45_9BACT</name>
<accession>A0A2M8GL45</accession>
<comment type="caution">
    <text evidence="2">The sequence shown here is derived from an EMBL/GenBank/DDBJ whole genome shotgun (WGS) entry which is preliminary data.</text>
</comment>
<dbReference type="EC" id="4.1.2.13" evidence="2"/>
<dbReference type="Pfam" id="PF01791">
    <property type="entry name" value="DeoC"/>
    <property type="match status" value="1"/>
</dbReference>
<organism evidence="2 3">
    <name type="scientific">Candidatus Roizmanbacteria bacterium CG_4_8_14_3_um_filter_36_10</name>
    <dbReference type="NCBI Taxonomy" id="1974834"/>
    <lineage>
        <taxon>Bacteria</taxon>
        <taxon>Candidatus Roizmaniibacteriota</taxon>
    </lineage>
</organism>
<dbReference type="InterPro" id="IPR050456">
    <property type="entry name" value="DeoC/FbaB_aldolase"/>
</dbReference>
<dbReference type="PANTHER" id="PTHR47916">
    <property type="entry name" value="FRUCTOSE-BISPHOSPHATE ALDOLASE CLASS 1"/>
    <property type="match status" value="1"/>
</dbReference>
<reference evidence="3" key="1">
    <citation type="submission" date="2017-09" db="EMBL/GenBank/DDBJ databases">
        <title>Depth-based differentiation of microbial function through sediment-hosted aquifers and enrichment of novel symbionts in the deep terrestrial subsurface.</title>
        <authorList>
            <person name="Probst A.J."/>
            <person name="Ladd B."/>
            <person name="Jarett J.K."/>
            <person name="Geller-Mcgrath D.E."/>
            <person name="Sieber C.M.K."/>
            <person name="Emerson J.B."/>
            <person name="Anantharaman K."/>
            <person name="Thomas B.C."/>
            <person name="Malmstrom R."/>
            <person name="Stieglmeier M."/>
            <person name="Klingl A."/>
            <person name="Woyke T."/>
            <person name="Ryan C.M."/>
            <person name="Banfield J.F."/>
        </authorList>
    </citation>
    <scope>NUCLEOTIDE SEQUENCE [LARGE SCALE GENOMIC DNA]</scope>
</reference>
<dbReference type="NCBIfam" id="NF005556">
    <property type="entry name" value="PRK07226.1"/>
    <property type="match status" value="1"/>
</dbReference>
<dbReference type="SMART" id="SM01133">
    <property type="entry name" value="DeoC"/>
    <property type="match status" value="1"/>
</dbReference>
<feature type="active site" description="Schiff-base intermediate with dihydroxyacetone-P" evidence="1">
    <location>
        <position position="178"/>
    </location>
</feature>
<proteinExistence type="predicted"/>
<dbReference type="InterPro" id="IPR041720">
    <property type="entry name" value="FbaB-like"/>
</dbReference>
<dbReference type="InterPro" id="IPR013785">
    <property type="entry name" value="Aldolase_TIM"/>
</dbReference>
<dbReference type="PIRSF" id="PIRSF038992">
    <property type="entry name" value="Aldolase_Ia"/>
    <property type="match status" value="1"/>
</dbReference>
<keyword evidence="2" id="KW-0456">Lyase</keyword>
<evidence type="ECO:0000256" key="1">
    <source>
        <dbReference type="PIRSR" id="PIRSR038992-1"/>
    </source>
</evidence>
<dbReference type="SUPFAM" id="SSF51569">
    <property type="entry name" value="Aldolase"/>
    <property type="match status" value="1"/>
</dbReference>
<feature type="active site" description="Proton donor" evidence="1">
    <location>
        <position position="144"/>
    </location>
</feature>
<dbReference type="AlphaFoldDB" id="A0A2M8GL45"/>
<dbReference type="EMBL" id="PFQK01000095">
    <property type="protein sequence ID" value="PJC81275.1"/>
    <property type="molecule type" value="Genomic_DNA"/>
</dbReference>
<dbReference type="GO" id="GO:0004332">
    <property type="term" value="F:fructose-bisphosphate aldolase activity"/>
    <property type="evidence" value="ECO:0007669"/>
    <property type="project" value="UniProtKB-EC"/>
</dbReference>
<dbReference type="Gene3D" id="3.20.20.70">
    <property type="entry name" value="Aldolase class I"/>
    <property type="match status" value="1"/>
</dbReference>
<evidence type="ECO:0000313" key="3">
    <source>
        <dbReference type="Proteomes" id="UP000229370"/>
    </source>
</evidence>
<gene>
    <name evidence="2" type="ORF">CO007_05545</name>
</gene>
<dbReference type="CDD" id="cd00958">
    <property type="entry name" value="DhnA"/>
    <property type="match status" value="1"/>
</dbReference>